<evidence type="ECO:0000256" key="2">
    <source>
        <dbReference type="ARBA" id="ARBA00023186"/>
    </source>
</evidence>
<dbReference type="EMBL" id="JASBNA010000002">
    <property type="protein sequence ID" value="KAK7694901.1"/>
    <property type="molecule type" value="Genomic_DNA"/>
</dbReference>
<reference evidence="3 4" key="1">
    <citation type="submission" date="2022-09" db="EMBL/GenBank/DDBJ databases">
        <authorList>
            <person name="Palmer J.M."/>
        </authorList>
    </citation>
    <scope>NUCLEOTIDE SEQUENCE [LARGE SCALE GENOMIC DNA]</scope>
    <source>
        <strain evidence="3 4">DSM 7382</strain>
    </source>
</reference>
<protein>
    <submittedName>
        <fullName evidence="3">Uncharacterized protein</fullName>
    </submittedName>
</protein>
<dbReference type="PANTHER" id="PTHR33643">
    <property type="entry name" value="UREASE ACCESSORY PROTEIN D"/>
    <property type="match status" value="1"/>
</dbReference>
<organism evidence="3 4">
    <name type="scientific">Cerrena zonata</name>
    <dbReference type="NCBI Taxonomy" id="2478898"/>
    <lineage>
        <taxon>Eukaryota</taxon>
        <taxon>Fungi</taxon>
        <taxon>Dikarya</taxon>
        <taxon>Basidiomycota</taxon>
        <taxon>Agaricomycotina</taxon>
        <taxon>Agaricomycetes</taxon>
        <taxon>Polyporales</taxon>
        <taxon>Cerrenaceae</taxon>
        <taxon>Cerrena</taxon>
    </lineage>
</organism>
<evidence type="ECO:0000313" key="4">
    <source>
        <dbReference type="Proteomes" id="UP001385951"/>
    </source>
</evidence>
<dbReference type="AlphaFoldDB" id="A0AAW0GQC3"/>
<dbReference type="Pfam" id="PF01774">
    <property type="entry name" value="UreD"/>
    <property type="match status" value="1"/>
</dbReference>
<dbReference type="InterPro" id="IPR002669">
    <property type="entry name" value="UreD"/>
</dbReference>
<gene>
    <name evidence="3" type="ORF">QCA50_002089</name>
</gene>
<dbReference type="GO" id="GO:0016151">
    <property type="term" value="F:nickel cation binding"/>
    <property type="evidence" value="ECO:0007669"/>
    <property type="project" value="InterPro"/>
</dbReference>
<keyword evidence="2" id="KW-0143">Chaperone</keyword>
<name>A0AAW0GQC3_9APHY</name>
<evidence type="ECO:0000256" key="1">
    <source>
        <dbReference type="ARBA" id="ARBA00007177"/>
    </source>
</evidence>
<keyword evidence="4" id="KW-1185">Reference proteome</keyword>
<comment type="similarity">
    <text evidence="1">Belongs to the UreD family.</text>
</comment>
<proteinExistence type="inferred from homology"/>
<dbReference type="Proteomes" id="UP001385951">
    <property type="component" value="Unassembled WGS sequence"/>
</dbReference>
<dbReference type="PANTHER" id="PTHR33643:SF1">
    <property type="entry name" value="UREASE ACCESSORY PROTEIN D"/>
    <property type="match status" value="1"/>
</dbReference>
<evidence type="ECO:0000313" key="3">
    <source>
        <dbReference type="EMBL" id="KAK7694901.1"/>
    </source>
</evidence>
<sequence>MLTQGSTKVFKTRPGQRLARTHTSSETDLTSQHLDVQVSPGSALILLPDPVTCFRSAKYNQIQKFHIAEGSSAVLLDWITSGRKSLGEEWVFSRYYSLNELWVDGKRIARDPLLLEEDSNPIESLPTRTLEDRLKPYSCYATILMYGPSHLSYNTKSSFGIQ</sequence>
<comment type="caution">
    <text evidence="3">The sequence shown here is derived from an EMBL/GenBank/DDBJ whole genome shotgun (WGS) entry which is preliminary data.</text>
</comment>
<accession>A0AAW0GQC3</accession>